<protein>
    <recommendedName>
        <fullName evidence="2">DUF7908 domain-containing protein</fullName>
    </recommendedName>
</protein>
<gene>
    <name evidence="3" type="ORF">SLS63_003314</name>
</gene>
<reference evidence="3 4" key="1">
    <citation type="submission" date="2024-02" db="EMBL/GenBank/DDBJ databases">
        <title>De novo assembly and annotation of 12 fungi associated with fruit tree decline syndrome in Ontario, Canada.</title>
        <authorList>
            <person name="Sulman M."/>
            <person name="Ellouze W."/>
            <person name="Ilyukhin E."/>
        </authorList>
    </citation>
    <scope>NUCLEOTIDE SEQUENCE [LARGE SCALE GENOMIC DNA]</scope>
    <source>
        <strain evidence="3 4">M169</strain>
    </source>
</reference>
<feature type="compositionally biased region" description="Low complexity" evidence="1">
    <location>
        <begin position="105"/>
        <end position="128"/>
    </location>
</feature>
<evidence type="ECO:0000313" key="4">
    <source>
        <dbReference type="Proteomes" id="UP001430848"/>
    </source>
</evidence>
<feature type="region of interest" description="Disordered" evidence="1">
    <location>
        <begin position="407"/>
        <end position="459"/>
    </location>
</feature>
<evidence type="ECO:0000256" key="1">
    <source>
        <dbReference type="SAM" id="MobiDB-lite"/>
    </source>
</evidence>
<name>A0ABR1PGT7_DIAER</name>
<comment type="caution">
    <text evidence="3">The sequence shown here is derived from an EMBL/GenBank/DDBJ whole genome shotgun (WGS) entry which is preliminary data.</text>
</comment>
<dbReference type="EMBL" id="JAKNSF020000010">
    <property type="protein sequence ID" value="KAK7736337.1"/>
    <property type="molecule type" value="Genomic_DNA"/>
</dbReference>
<feature type="compositionally biased region" description="Pro residues" evidence="1">
    <location>
        <begin position="1"/>
        <end position="104"/>
    </location>
</feature>
<proteinExistence type="predicted"/>
<sequence length="931" mass="99471">MTYTQPPPNGYGPQQPPPNPYGPQQPPSNPYGPQQPPTNPYGPQQPPNPYGPQWPPNPYDPQLPPNPYGPQPPPNGYGPQPQPPVPPPPSYGGPPPYSPPPPIPGTTGPVTSPSGGVSASSPPEVSPSTAPDIYIVNVEALVPQVVPQPAPGKRRDIDARLVDPTLTTNLGFIATTNVTFTCSRAAPYYTFNGQLFEVTTGLALSVNFGVPFINFTIAAQGSISTRFEVVDSVLHWYNPQFYNGEATFCVVGSAIFATFTSFGRPADCVTVQLVLIKVAIHRLYTHELIFASGHHPKRRLYKSRISGVVSSVFTSSTIISASLTEINRDPYSSIGTGWFYRWASKCTTSRLEPLAGGVHRRATQPAIWESITNFSNERRAYYTTPSLDNAGWTYGWAIQPASIGTEPTSGRFNNCESGAPPSSQPVIPTSNALPPSESGSLASGVPTATPSTSGSGANPTQTVIAGQPFNINLVPYLNNALDQVNGITTSPDTAFMNSLNQGLKVLAGTVPVKATADTITVTLSVAGLLGDSYTKTFDVVVLEVERVFAGQRFEIFLTQYMQFAQDTLLGLTTLPNTAFLDVLNSLDKTISGTVPASAVGDTITVTFTAVGVTGNYVRSFLVLVLKSVTIIPGQPFNIDLKDFLDDPADSITNFDTSPLIGFLEDGFDAAGRDITGTVPIGAIPETITATLTITGQVGDYTRLVTIVVAPLQRVFPGQPFTITLSDFLDGAGNTIRGISTSPVTSFIDSSLNAVNQQIVGTVPLNAATGLVEVALSVVGPDGLYTKLLYVLVVPSNVIVIGQSFVISLTQYLVNPADTINGLVSIPGLLTFLQDDLDIAQRQIAGVVPYTAIEGSFAISLSVTGQLGIPYIQIFYLVKLVYPINVSVFVWDFEWVHPDLEFWILQYSFAILGEFVDVSGKQFDFHNSIPVL</sequence>
<dbReference type="Pfam" id="PF25485">
    <property type="entry name" value="DUF7908"/>
    <property type="match status" value="1"/>
</dbReference>
<keyword evidence="4" id="KW-1185">Reference proteome</keyword>
<accession>A0ABR1PGT7</accession>
<feature type="region of interest" description="Disordered" evidence="1">
    <location>
        <begin position="1"/>
        <end position="128"/>
    </location>
</feature>
<dbReference type="InterPro" id="IPR057230">
    <property type="entry name" value="DUF7908"/>
</dbReference>
<evidence type="ECO:0000313" key="3">
    <source>
        <dbReference type="EMBL" id="KAK7736337.1"/>
    </source>
</evidence>
<feature type="domain" description="DUF7908" evidence="2">
    <location>
        <begin position="170"/>
        <end position="278"/>
    </location>
</feature>
<organism evidence="3 4">
    <name type="scientific">Diaporthe eres</name>
    <name type="common">Phomopsis oblonga</name>
    <dbReference type="NCBI Taxonomy" id="83184"/>
    <lineage>
        <taxon>Eukaryota</taxon>
        <taxon>Fungi</taxon>
        <taxon>Dikarya</taxon>
        <taxon>Ascomycota</taxon>
        <taxon>Pezizomycotina</taxon>
        <taxon>Sordariomycetes</taxon>
        <taxon>Sordariomycetidae</taxon>
        <taxon>Diaporthales</taxon>
        <taxon>Diaporthaceae</taxon>
        <taxon>Diaporthe</taxon>
        <taxon>Diaporthe eres species complex</taxon>
    </lineage>
</organism>
<evidence type="ECO:0000259" key="2">
    <source>
        <dbReference type="Pfam" id="PF25485"/>
    </source>
</evidence>
<dbReference type="Proteomes" id="UP001430848">
    <property type="component" value="Unassembled WGS sequence"/>
</dbReference>